<feature type="active site" description="Charge relay system" evidence="2">
    <location>
        <position position="178"/>
    </location>
</feature>
<evidence type="ECO:0000313" key="3">
    <source>
        <dbReference type="EMBL" id="AIF12943.1"/>
    </source>
</evidence>
<dbReference type="GO" id="GO:0042823">
    <property type="term" value="P:pyridoxal phosphate biosynthetic process"/>
    <property type="evidence" value="ECO:0007669"/>
    <property type="project" value="InterPro"/>
</dbReference>
<sequence length="198" mass="21302">MLQGARHAHIAALVAAAEVSEIDLEVIELRTPDDLLVTDPDGIVFPGGETTTMRLTGGPEGNGLLPALFEWLRAKPGCPVLATCAGAILLADPQDGGEPLIDATVSRNAYGNQADSFQADLRINGLDEPKSASEFPGVFIRAPRYDEVGDDSTITATHDDEVVGIRCGNRMALAFHPELSDDRRFHRWLLETAQSVRT</sequence>
<protein>
    <submittedName>
        <fullName evidence="3">Glutamine amidotransferase subunit (PdxT, pdx2)</fullName>
    </submittedName>
</protein>
<dbReference type="PANTHER" id="PTHR31559">
    <property type="entry name" value="PYRIDOXAL 5'-PHOSPHATE SYNTHASE SUBUNIT SNO"/>
    <property type="match status" value="1"/>
</dbReference>
<evidence type="ECO:0000256" key="1">
    <source>
        <dbReference type="ARBA" id="ARBA00022962"/>
    </source>
</evidence>
<dbReference type="GO" id="GO:0005829">
    <property type="term" value="C:cytosol"/>
    <property type="evidence" value="ECO:0007669"/>
    <property type="project" value="TreeGrafter"/>
</dbReference>
<name>A0A075HGH4_9EURY</name>
<gene>
    <name evidence="3" type="primary">pdx2</name>
    <name evidence="3" type="synonym">pdxT</name>
</gene>
<accession>A0A075HGH4</accession>
<dbReference type="Pfam" id="PF01174">
    <property type="entry name" value="SNO"/>
    <property type="match status" value="1"/>
</dbReference>
<keyword evidence="1 3" id="KW-0315">Glutamine amidotransferase</keyword>
<dbReference type="AlphaFoldDB" id="A0A075HGH4"/>
<dbReference type="InterPro" id="IPR002161">
    <property type="entry name" value="PdxT/SNO"/>
</dbReference>
<dbReference type="GO" id="GO:0008614">
    <property type="term" value="P:pyridoxine metabolic process"/>
    <property type="evidence" value="ECO:0007669"/>
    <property type="project" value="TreeGrafter"/>
</dbReference>
<dbReference type="PROSITE" id="PS51273">
    <property type="entry name" value="GATASE_TYPE_1"/>
    <property type="match status" value="1"/>
</dbReference>
<dbReference type="GO" id="GO:0004359">
    <property type="term" value="F:glutaminase activity"/>
    <property type="evidence" value="ECO:0007669"/>
    <property type="project" value="InterPro"/>
</dbReference>
<dbReference type="SUPFAM" id="SSF52317">
    <property type="entry name" value="Class I glutamine amidotransferase-like"/>
    <property type="match status" value="1"/>
</dbReference>
<organism evidence="3">
    <name type="scientific">uncultured marine group II/III euryarchaeote KM3_57_F04</name>
    <dbReference type="NCBI Taxonomy" id="1456465"/>
    <lineage>
        <taxon>Archaea</taxon>
        <taxon>Methanobacteriati</taxon>
        <taxon>Methanobacteriota</taxon>
        <taxon>environmental samples</taxon>
    </lineage>
</organism>
<dbReference type="GO" id="GO:1903600">
    <property type="term" value="C:glutaminase complex"/>
    <property type="evidence" value="ECO:0007669"/>
    <property type="project" value="TreeGrafter"/>
</dbReference>
<proteinExistence type="predicted"/>
<feature type="active site" description="Charge relay system" evidence="2">
    <location>
        <position position="176"/>
    </location>
</feature>
<dbReference type="Gene3D" id="3.40.50.880">
    <property type="match status" value="1"/>
</dbReference>
<dbReference type="PANTHER" id="PTHR31559:SF0">
    <property type="entry name" value="PYRIDOXAL 5'-PHOSPHATE SYNTHASE SUBUNIT SNO1-RELATED"/>
    <property type="match status" value="1"/>
</dbReference>
<dbReference type="PROSITE" id="PS51130">
    <property type="entry name" value="PDXT_SNO_2"/>
    <property type="match status" value="1"/>
</dbReference>
<reference evidence="3" key="1">
    <citation type="journal article" date="2014" name="Genome Biol. Evol.">
        <title>Pangenome evidence for extensive interdomain horizontal transfer affecting lineage core and shell genes in uncultured planktonic thaumarchaeota and euryarchaeota.</title>
        <authorList>
            <person name="Deschamps P."/>
            <person name="Zivanovic Y."/>
            <person name="Moreira D."/>
            <person name="Rodriguez-Valera F."/>
            <person name="Lopez-Garcia P."/>
        </authorList>
    </citation>
    <scope>NUCLEOTIDE SEQUENCE</scope>
</reference>
<dbReference type="EMBL" id="KF900959">
    <property type="protein sequence ID" value="AIF12943.1"/>
    <property type="molecule type" value="Genomic_DNA"/>
</dbReference>
<feature type="active site" description="Nucleophile" evidence="2">
    <location>
        <position position="84"/>
    </location>
</feature>
<dbReference type="NCBIfam" id="TIGR03800">
    <property type="entry name" value="PLP_synth_Pdx2"/>
    <property type="match status" value="1"/>
</dbReference>
<evidence type="ECO:0000256" key="2">
    <source>
        <dbReference type="PIRSR" id="PIRSR005639-1"/>
    </source>
</evidence>
<dbReference type="PIRSF" id="PIRSF005639">
    <property type="entry name" value="Glut_amidoT_SNO"/>
    <property type="match status" value="1"/>
</dbReference>
<dbReference type="InterPro" id="IPR029062">
    <property type="entry name" value="Class_I_gatase-like"/>
</dbReference>
<keyword evidence="3" id="KW-0808">Transferase</keyword>
<dbReference type="GO" id="GO:0016740">
    <property type="term" value="F:transferase activity"/>
    <property type="evidence" value="ECO:0007669"/>
    <property type="project" value="UniProtKB-KW"/>
</dbReference>